<dbReference type="CDD" id="cd00959">
    <property type="entry name" value="DeoC"/>
    <property type="match status" value="1"/>
</dbReference>
<keyword evidence="2 7" id="KW-0963">Cytoplasm</keyword>
<evidence type="ECO:0000256" key="4">
    <source>
        <dbReference type="ARBA" id="ARBA00023270"/>
    </source>
</evidence>
<dbReference type="EMBL" id="RCBY01000040">
    <property type="protein sequence ID" value="RQH46433.1"/>
    <property type="molecule type" value="Genomic_DNA"/>
</dbReference>
<evidence type="ECO:0000256" key="2">
    <source>
        <dbReference type="ARBA" id="ARBA00022490"/>
    </source>
</evidence>
<dbReference type="GO" id="GO:0009264">
    <property type="term" value="P:deoxyribonucleotide catabolic process"/>
    <property type="evidence" value="ECO:0007669"/>
    <property type="project" value="UniProtKB-UniRule"/>
</dbReference>
<dbReference type="Gene3D" id="3.20.20.70">
    <property type="entry name" value="Aldolase class I"/>
    <property type="match status" value="1"/>
</dbReference>
<dbReference type="AlphaFoldDB" id="A0A3N6PFE0"/>
<dbReference type="HAMAP" id="MF_00114">
    <property type="entry name" value="DeoC_type1"/>
    <property type="match status" value="1"/>
</dbReference>
<dbReference type="NCBIfam" id="TIGR00126">
    <property type="entry name" value="deoC"/>
    <property type="match status" value="1"/>
</dbReference>
<evidence type="ECO:0000313" key="8">
    <source>
        <dbReference type="EMBL" id="RQH46433.1"/>
    </source>
</evidence>
<evidence type="ECO:0000256" key="1">
    <source>
        <dbReference type="ARBA" id="ARBA00010936"/>
    </source>
</evidence>
<dbReference type="EC" id="4.1.2.4" evidence="7"/>
<dbReference type="GO" id="GO:0005737">
    <property type="term" value="C:cytoplasm"/>
    <property type="evidence" value="ECO:0007669"/>
    <property type="project" value="UniProtKB-SubCell"/>
</dbReference>
<protein>
    <recommendedName>
        <fullName evidence="7">Deoxyribose-phosphate aldolase</fullName>
        <shortName evidence="7">DERA</shortName>
        <ecNumber evidence="7">4.1.2.4</ecNumber>
    </recommendedName>
    <alternativeName>
        <fullName evidence="7">2-deoxy-D-ribose 5-phosphate aldolase</fullName>
    </alternativeName>
    <alternativeName>
        <fullName evidence="7">Phosphodeoxyriboaldolase</fullName>
        <shortName evidence="7">Deoxyriboaldolase</shortName>
    </alternativeName>
</protein>
<keyword evidence="3 7" id="KW-0456">Lyase</keyword>
<comment type="catalytic activity">
    <reaction evidence="5 7">
        <text>2-deoxy-D-ribose 5-phosphate = D-glyceraldehyde 3-phosphate + acetaldehyde</text>
        <dbReference type="Rhea" id="RHEA:12821"/>
        <dbReference type="ChEBI" id="CHEBI:15343"/>
        <dbReference type="ChEBI" id="CHEBI:59776"/>
        <dbReference type="ChEBI" id="CHEBI:62877"/>
        <dbReference type="EC" id="4.1.2.4"/>
    </reaction>
</comment>
<dbReference type="RefSeq" id="WP_124154557.1">
    <property type="nucleotide sequence ID" value="NZ_CAWOLW010000335.1"/>
</dbReference>
<proteinExistence type="inferred from homology"/>
<comment type="caution">
    <text evidence="7">Lacks conserved residue(s) required for the propagation of feature annotation.</text>
</comment>
<evidence type="ECO:0000256" key="3">
    <source>
        <dbReference type="ARBA" id="ARBA00023239"/>
    </source>
</evidence>
<dbReference type="UniPathway" id="UPA00002">
    <property type="reaction ID" value="UER00468"/>
</dbReference>
<name>A0A3N6PFE0_9CYAN</name>
<dbReference type="FunFam" id="3.20.20.70:FF:000044">
    <property type="entry name" value="Deoxyribose-phosphate aldolase"/>
    <property type="match status" value="1"/>
</dbReference>
<dbReference type="PANTHER" id="PTHR10889">
    <property type="entry name" value="DEOXYRIBOSE-PHOSPHATE ALDOLASE"/>
    <property type="match status" value="1"/>
</dbReference>
<dbReference type="InterPro" id="IPR011343">
    <property type="entry name" value="DeoC"/>
</dbReference>
<comment type="pathway">
    <text evidence="7">Carbohydrate degradation; 2-deoxy-D-ribose 1-phosphate degradation; D-glyceraldehyde 3-phosphate and acetaldehyde from 2-deoxy-alpha-D-ribose 1-phosphate: step 2/2.</text>
</comment>
<comment type="caution">
    <text evidence="8">The sequence shown here is derived from an EMBL/GenBank/DDBJ whole genome shotgun (WGS) entry which is preliminary data.</text>
</comment>
<keyword evidence="4 7" id="KW-0704">Schiff base</keyword>
<dbReference type="SMART" id="SM01133">
    <property type="entry name" value="DeoC"/>
    <property type="match status" value="1"/>
</dbReference>
<evidence type="ECO:0000256" key="5">
    <source>
        <dbReference type="ARBA" id="ARBA00048791"/>
    </source>
</evidence>
<dbReference type="InterPro" id="IPR002915">
    <property type="entry name" value="DeoC/FbaB/LacD_aldolase"/>
</dbReference>
<evidence type="ECO:0000313" key="9">
    <source>
        <dbReference type="Proteomes" id="UP000269154"/>
    </source>
</evidence>
<dbReference type="PIRSF" id="PIRSF001357">
    <property type="entry name" value="DeoC"/>
    <property type="match status" value="1"/>
</dbReference>
<comment type="subcellular location">
    <subcellularLocation>
        <location evidence="7">Cytoplasm</location>
    </subcellularLocation>
</comment>
<evidence type="ECO:0000256" key="6">
    <source>
        <dbReference type="ARBA" id="ARBA00056337"/>
    </source>
</evidence>
<dbReference type="GO" id="GO:0004139">
    <property type="term" value="F:deoxyribose-phosphate aldolase activity"/>
    <property type="evidence" value="ECO:0007669"/>
    <property type="project" value="UniProtKB-UniRule"/>
</dbReference>
<reference evidence="8 9" key="1">
    <citation type="journal article" date="2018" name="ACS Chem. Biol.">
        <title>Ketoreductase domain dysfunction expands chemodiversity: malyngamide biosynthesis in the cyanobacterium Okeania hirsuta.</title>
        <authorList>
            <person name="Moss N.A."/>
            <person name="Leao T."/>
            <person name="Rankin M."/>
            <person name="McCullough T.M."/>
            <person name="Qu P."/>
            <person name="Korobeynikov A."/>
            <person name="Smith J.L."/>
            <person name="Gerwick L."/>
            <person name="Gerwick W.H."/>
        </authorList>
    </citation>
    <scope>NUCLEOTIDE SEQUENCE [LARGE SCALE GENOMIC DNA]</scope>
    <source>
        <strain evidence="8 9">PAB10Feb10-1</strain>
    </source>
</reference>
<gene>
    <name evidence="7 8" type="primary">deoC</name>
    <name evidence="8" type="ORF">D5R40_09755</name>
</gene>
<dbReference type="InterPro" id="IPR028581">
    <property type="entry name" value="DeoC_typeI"/>
</dbReference>
<organism evidence="8 9">
    <name type="scientific">Okeania hirsuta</name>
    <dbReference type="NCBI Taxonomy" id="1458930"/>
    <lineage>
        <taxon>Bacteria</taxon>
        <taxon>Bacillati</taxon>
        <taxon>Cyanobacteriota</taxon>
        <taxon>Cyanophyceae</taxon>
        <taxon>Oscillatoriophycideae</taxon>
        <taxon>Oscillatoriales</taxon>
        <taxon>Microcoleaceae</taxon>
        <taxon>Okeania</taxon>
    </lineage>
</organism>
<dbReference type="GO" id="GO:0016052">
    <property type="term" value="P:carbohydrate catabolic process"/>
    <property type="evidence" value="ECO:0007669"/>
    <property type="project" value="TreeGrafter"/>
</dbReference>
<comment type="similarity">
    <text evidence="1 7">Belongs to the DeoC/FbaB aldolase family. DeoC type 1 subfamily.</text>
</comment>
<dbReference type="SUPFAM" id="SSF51569">
    <property type="entry name" value="Aldolase"/>
    <property type="match status" value="1"/>
</dbReference>
<dbReference type="GO" id="GO:0006018">
    <property type="term" value="P:2-deoxyribose 1-phosphate catabolic process"/>
    <property type="evidence" value="ECO:0007669"/>
    <property type="project" value="UniProtKB-UniRule"/>
</dbReference>
<comment type="function">
    <text evidence="6 7">Catalyzes a reversible aldol reaction between acetaldehyde and D-glyceraldehyde 3-phosphate to generate 2-deoxy-D-ribose 5-phosphate.</text>
</comment>
<dbReference type="PANTHER" id="PTHR10889:SF1">
    <property type="entry name" value="DEOXYRIBOSE-PHOSPHATE ALDOLASE"/>
    <property type="match status" value="1"/>
</dbReference>
<feature type="active site" description="Proton donor/acceptor" evidence="7">
    <location>
        <position position="186"/>
    </location>
</feature>
<dbReference type="Proteomes" id="UP000269154">
    <property type="component" value="Unassembled WGS sequence"/>
</dbReference>
<accession>A0A3N6PFE0</accession>
<dbReference type="OrthoDB" id="9778711at2"/>
<feature type="active site" description="Proton donor/acceptor" evidence="7">
    <location>
        <position position="97"/>
    </location>
</feature>
<sequence length="226" mass="24527">MAVEQPELIDISPFIDHSLLTITATPEQVSKFCTDAEKFKFPSVCVYPYYVKQVAEFLHGKHPKVCTVIGFPHGQSTGKAKLYEASEAVENGASELDVMINLSQIKTGQTNELHREIAEISEETGKAVKAILEMALLTEAEKRLATEVLMDSGVAFIVTNTGWYGGATVADVQLLKEMTKTNVGIKAAGGIKSYEQAVDLISVGATRLGTSRGLELLNQQKDKSGY</sequence>
<dbReference type="Pfam" id="PF01791">
    <property type="entry name" value="DeoC"/>
    <property type="match status" value="1"/>
</dbReference>
<dbReference type="InterPro" id="IPR013785">
    <property type="entry name" value="Aldolase_TIM"/>
</dbReference>
<keyword evidence="9" id="KW-1185">Reference proteome</keyword>
<evidence type="ECO:0000256" key="7">
    <source>
        <dbReference type="HAMAP-Rule" id="MF_00114"/>
    </source>
</evidence>